<evidence type="ECO:0000313" key="3">
    <source>
        <dbReference type="Proteomes" id="UP000824469"/>
    </source>
</evidence>
<organism evidence="2 3">
    <name type="scientific">Taxus chinensis</name>
    <name type="common">Chinese yew</name>
    <name type="synonym">Taxus wallichiana var. chinensis</name>
    <dbReference type="NCBI Taxonomy" id="29808"/>
    <lineage>
        <taxon>Eukaryota</taxon>
        <taxon>Viridiplantae</taxon>
        <taxon>Streptophyta</taxon>
        <taxon>Embryophyta</taxon>
        <taxon>Tracheophyta</taxon>
        <taxon>Spermatophyta</taxon>
        <taxon>Pinopsida</taxon>
        <taxon>Pinidae</taxon>
        <taxon>Conifers II</taxon>
        <taxon>Cupressales</taxon>
        <taxon>Taxaceae</taxon>
        <taxon>Taxus</taxon>
    </lineage>
</organism>
<proteinExistence type="predicted"/>
<protein>
    <submittedName>
        <fullName evidence="2">Uncharacterized protein</fullName>
    </submittedName>
</protein>
<accession>A0AA38FHJ7</accession>
<reference evidence="2 3" key="1">
    <citation type="journal article" date="2021" name="Nat. Plants">
        <title>The Taxus genome provides insights into paclitaxel biosynthesis.</title>
        <authorList>
            <person name="Xiong X."/>
            <person name="Gou J."/>
            <person name="Liao Q."/>
            <person name="Li Y."/>
            <person name="Zhou Q."/>
            <person name="Bi G."/>
            <person name="Li C."/>
            <person name="Du R."/>
            <person name="Wang X."/>
            <person name="Sun T."/>
            <person name="Guo L."/>
            <person name="Liang H."/>
            <person name="Lu P."/>
            <person name="Wu Y."/>
            <person name="Zhang Z."/>
            <person name="Ro D.K."/>
            <person name="Shang Y."/>
            <person name="Huang S."/>
            <person name="Yan J."/>
        </authorList>
    </citation>
    <scope>NUCLEOTIDE SEQUENCE [LARGE SCALE GENOMIC DNA]</scope>
    <source>
        <strain evidence="2">Ta-2019</strain>
    </source>
</reference>
<evidence type="ECO:0000256" key="1">
    <source>
        <dbReference type="SAM" id="MobiDB-lite"/>
    </source>
</evidence>
<dbReference type="EMBL" id="JAHRHJ020000009">
    <property type="protein sequence ID" value="KAH9302395.1"/>
    <property type="molecule type" value="Genomic_DNA"/>
</dbReference>
<dbReference type="Proteomes" id="UP000824469">
    <property type="component" value="Unassembled WGS sequence"/>
</dbReference>
<name>A0AA38FHJ7_TAXCH</name>
<comment type="caution">
    <text evidence="2">The sequence shown here is derived from an EMBL/GenBank/DDBJ whole genome shotgun (WGS) entry which is preliminary data.</text>
</comment>
<keyword evidence="3" id="KW-1185">Reference proteome</keyword>
<dbReference type="AlphaFoldDB" id="A0AA38FHJ7"/>
<gene>
    <name evidence="2" type="ORF">KI387_013978</name>
</gene>
<feature type="non-terminal residue" evidence="2">
    <location>
        <position position="1"/>
    </location>
</feature>
<feature type="non-terminal residue" evidence="2">
    <location>
        <position position="72"/>
    </location>
</feature>
<feature type="region of interest" description="Disordered" evidence="1">
    <location>
        <begin position="1"/>
        <end position="37"/>
    </location>
</feature>
<evidence type="ECO:0000313" key="2">
    <source>
        <dbReference type="EMBL" id="KAH9302395.1"/>
    </source>
</evidence>
<sequence>KAIDIGLASHARTNRAEDDDVSTQVEHNSVLHGGSQPDDAIGLQDGLATWGNAISGGGDFAPYEKNMAQHSY</sequence>